<evidence type="ECO:0000256" key="2">
    <source>
        <dbReference type="ARBA" id="ARBA00022679"/>
    </source>
</evidence>
<reference evidence="7" key="1">
    <citation type="journal article" date="2019" name="Int. J. Syst. Evol. Microbiol.">
        <title>The Global Catalogue of Microorganisms (GCM) 10K type strain sequencing project: providing services to taxonomists for standard genome sequencing and annotation.</title>
        <authorList>
            <consortium name="The Broad Institute Genomics Platform"/>
            <consortium name="The Broad Institute Genome Sequencing Center for Infectious Disease"/>
            <person name="Wu L."/>
            <person name="Ma J."/>
        </authorList>
    </citation>
    <scope>NUCLEOTIDE SEQUENCE [LARGE SCALE GENOMIC DNA]</scope>
    <source>
        <strain evidence="7">JCM 16929</strain>
    </source>
</reference>
<accession>A0ABP6ZBD1</accession>
<evidence type="ECO:0000259" key="5">
    <source>
        <dbReference type="Pfam" id="PF02782"/>
    </source>
</evidence>
<evidence type="ECO:0000259" key="4">
    <source>
        <dbReference type="Pfam" id="PF00370"/>
    </source>
</evidence>
<dbReference type="InterPro" id="IPR043129">
    <property type="entry name" value="ATPase_NBD"/>
</dbReference>
<dbReference type="EMBL" id="BAABAB010000003">
    <property type="protein sequence ID" value="GAA3604490.1"/>
    <property type="molecule type" value="Genomic_DNA"/>
</dbReference>
<gene>
    <name evidence="6" type="primary">xylB_1</name>
    <name evidence="6" type="ORF">GCM10022236_02840</name>
</gene>
<dbReference type="Gene3D" id="3.30.420.40">
    <property type="match status" value="2"/>
</dbReference>
<evidence type="ECO:0000256" key="1">
    <source>
        <dbReference type="ARBA" id="ARBA00009156"/>
    </source>
</evidence>
<name>A0ABP6ZBD1_9ACTN</name>
<dbReference type="InterPro" id="IPR018484">
    <property type="entry name" value="FGGY_N"/>
</dbReference>
<feature type="domain" description="Carbohydrate kinase FGGY N-terminal" evidence="4">
    <location>
        <begin position="3"/>
        <end position="225"/>
    </location>
</feature>
<feature type="domain" description="Carbohydrate kinase FGGY C-terminal" evidence="5">
    <location>
        <begin position="286"/>
        <end position="440"/>
    </location>
</feature>
<comment type="similarity">
    <text evidence="1">Belongs to the FGGY kinase family.</text>
</comment>
<dbReference type="PANTHER" id="PTHR43095">
    <property type="entry name" value="SUGAR KINASE"/>
    <property type="match status" value="1"/>
</dbReference>
<keyword evidence="2" id="KW-0808">Transferase</keyword>
<proteinExistence type="inferred from homology"/>
<sequence length="487" mass="53218">MLVYAVDLGTTNVKVVLFDEMLRRRAVAQAPAEYDRAGTRVEFDPVRLFEIVIDLIWQCARSFGDTSAHRAVIAITGQAESFVLVDESGQPVRPGISWLDDRAGRQAAEMAERFDPGMAFRVTGQPEPSATWPAVKLRWLAEHEPASLSSAHAVLMIKDDLIRRLTGVMVGELTTRGFSYFYDVGAGSYWEEMLDFCSIDPGQLPGLVRAGLEVGSVRPAVRDRLPPAVDGYRVNAGALDHFCAMVGTGSYLDGSVSESAGTVLSLSMLAPHFSFDPASRISFHAGLRPAETLLFTGVDCGGAALDWFRRECLGGLPYDDLEQGLRGRRSAEAPFFLPYLTGVNPPDFFPDARGAFLGIELGHDRFDLAYAVEEGVAHLLRRNVDSLAASGDRICEIVSTGGGAASAFWSQLKSDVCGVDVLVPHEQEATCRGAAALALVELGVLADITDADRLSRPDVVRYRPSGDHRHERRYRAFEDYLDRLFNN</sequence>
<dbReference type="Pfam" id="PF00370">
    <property type="entry name" value="FGGY_N"/>
    <property type="match status" value="1"/>
</dbReference>
<dbReference type="SUPFAM" id="SSF53067">
    <property type="entry name" value="Actin-like ATPase domain"/>
    <property type="match status" value="2"/>
</dbReference>
<evidence type="ECO:0000313" key="6">
    <source>
        <dbReference type="EMBL" id="GAA3604490.1"/>
    </source>
</evidence>
<protein>
    <submittedName>
        <fullName evidence="6">Xylulokinase</fullName>
    </submittedName>
</protein>
<dbReference type="InterPro" id="IPR000577">
    <property type="entry name" value="Carb_kinase_FGGY"/>
</dbReference>
<dbReference type="PIRSF" id="PIRSF000538">
    <property type="entry name" value="GlpK"/>
    <property type="match status" value="1"/>
</dbReference>
<keyword evidence="3" id="KW-0418">Kinase</keyword>
<dbReference type="RefSeq" id="WP_344801280.1">
    <property type="nucleotide sequence ID" value="NZ_BAABAB010000003.1"/>
</dbReference>
<evidence type="ECO:0000313" key="7">
    <source>
        <dbReference type="Proteomes" id="UP001501490"/>
    </source>
</evidence>
<comment type="caution">
    <text evidence="6">The sequence shown here is derived from an EMBL/GenBank/DDBJ whole genome shotgun (WGS) entry which is preliminary data.</text>
</comment>
<dbReference type="CDD" id="cd07773">
    <property type="entry name" value="ASKHA_NBD_FGGY_FK"/>
    <property type="match status" value="1"/>
</dbReference>
<keyword evidence="7" id="KW-1185">Reference proteome</keyword>
<evidence type="ECO:0000256" key="3">
    <source>
        <dbReference type="ARBA" id="ARBA00022777"/>
    </source>
</evidence>
<dbReference type="InterPro" id="IPR018485">
    <property type="entry name" value="FGGY_C"/>
</dbReference>
<dbReference type="Proteomes" id="UP001501490">
    <property type="component" value="Unassembled WGS sequence"/>
</dbReference>
<organism evidence="6 7">
    <name type="scientific">Microlunatus ginsengisoli</name>
    <dbReference type="NCBI Taxonomy" id="363863"/>
    <lineage>
        <taxon>Bacteria</taxon>
        <taxon>Bacillati</taxon>
        <taxon>Actinomycetota</taxon>
        <taxon>Actinomycetes</taxon>
        <taxon>Propionibacteriales</taxon>
        <taxon>Propionibacteriaceae</taxon>
        <taxon>Microlunatus</taxon>
    </lineage>
</organism>
<dbReference type="InterPro" id="IPR050406">
    <property type="entry name" value="FGGY_Carb_Kinase"/>
</dbReference>
<dbReference type="Pfam" id="PF02782">
    <property type="entry name" value="FGGY_C"/>
    <property type="match status" value="1"/>
</dbReference>